<dbReference type="Proteomes" id="UP001281656">
    <property type="component" value="Unassembled WGS sequence"/>
</dbReference>
<reference evidence="1 2" key="1">
    <citation type="submission" date="2023-04" db="EMBL/GenBank/DDBJ databases">
        <title>Clostridium tannerae sp. nov., isolated from the fecal material of an alpaca.</title>
        <authorList>
            <person name="Miller S."/>
            <person name="Hendry M."/>
            <person name="King J."/>
            <person name="Sankaranarayanan K."/>
            <person name="Lawson P.A."/>
        </authorList>
    </citation>
    <scope>NUCLEOTIDE SEQUENCE [LARGE SCALE GENOMIC DNA]</scope>
    <source>
        <strain evidence="1 2">A1-XYC3</strain>
    </source>
</reference>
<keyword evidence="2" id="KW-1185">Reference proteome</keyword>
<organism evidence="1 2">
    <name type="scientific">Clostridium tanneri</name>
    <dbReference type="NCBI Taxonomy" id="3037988"/>
    <lineage>
        <taxon>Bacteria</taxon>
        <taxon>Bacillati</taxon>
        <taxon>Bacillota</taxon>
        <taxon>Clostridia</taxon>
        <taxon>Eubacteriales</taxon>
        <taxon>Clostridiaceae</taxon>
        <taxon>Clostridium</taxon>
    </lineage>
</organism>
<name>A0ABU4JTH1_9CLOT</name>
<proteinExistence type="predicted"/>
<accession>A0ABU4JTH1</accession>
<sequence length="104" mass="12320">MINRRIIEIQNEIEFILLDLLEGVRLSGKPNTEVLSSFYSLLDELKKVIQGEEYIPRKLTGVLFHIYTMFSAASEHAMYNEMIFIETARLETYLDEIFWESPWK</sequence>
<dbReference type="RefSeq" id="WP_318798032.1">
    <property type="nucleotide sequence ID" value="NZ_JARUJP010000009.1"/>
</dbReference>
<gene>
    <name evidence="1" type="ORF">P8V03_09825</name>
</gene>
<evidence type="ECO:0000313" key="1">
    <source>
        <dbReference type="EMBL" id="MDW8801452.1"/>
    </source>
</evidence>
<dbReference type="EMBL" id="JARUJP010000009">
    <property type="protein sequence ID" value="MDW8801452.1"/>
    <property type="molecule type" value="Genomic_DNA"/>
</dbReference>
<protein>
    <submittedName>
        <fullName evidence="1">Uncharacterized protein</fullName>
    </submittedName>
</protein>
<evidence type="ECO:0000313" key="2">
    <source>
        <dbReference type="Proteomes" id="UP001281656"/>
    </source>
</evidence>
<comment type="caution">
    <text evidence="1">The sequence shown here is derived from an EMBL/GenBank/DDBJ whole genome shotgun (WGS) entry which is preliminary data.</text>
</comment>